<dbReference type="InterPro" id="IPR027377">
    <property type="entry name" value="ZAR1/RTP1-5-like_Znf-3CxxC"/>
</dbReference>
<proteinExistence type="predicted"/>
<dbReference type="GO" id="GO:0008270">
    <property type="term" value="F:zinc ion binding"/>
    <property type="evidence" value="ECO:0007669"/>
    <property type="project" value="UniProtKB-KW"/>
</dbReference>
<sequence>MLTSRFRIKTSSSIKTGNLFSPLASFIKSLNSNEPKSSKNSSTKSPKTPSKSNTPTKNKGHKSQNSNASEKLTKLTPYQGKMRAYGFFKCQECNRQWSSGYSWANKGQQCLTCEINVYPYRQRKLEPKKFKRGEIRKPHQIKLCEKCQDLGYPCTEYRPSKSEMVIYRERKTRLDFN</sequence>
<name>A0AAU9IK47_9CILI</name>
<protein>
    <recommendedName>
        <fullName evidence="5">3CxxC-type domain-containing protein</fullName>
    </recommendedName>
</protein>
<evidence type="ECO:0000256" key="2">
    <source>
        <dbReference type="ARBA" id="ARBA00022771"/>
    </source>
</evidence>
<dbReference type="EMBL" id="CAJZBQ010000011">
    <property type="protein sequence ID" value="CAG9313568.1"/>
    <property type="molecule type" value="Genomic_DNA"/>
</dbReference>
<feature type="region of interest" description="Disordered" evidence="4">
    <location>
        <begin position="30"/>
        <end position="73"/>
    </location>
</feature>
<comment type="caution">
    <text evidence="6">The sequence shown here is derived from an EMBL/GenBank/DDBJ whole genome shotgun (WGS) entry which is preliminary data.</text>
</comment>
<evidence type="ECO:0000256" key="4">
    <source>
        <dbReference type="SAM" id="MobiDB-lite"/>
    </source>
</evidence>
<evidence type="ECO:0000259" key="5">
    <source>
        <dbReference type="SMART" id="SM01328"/>
    </source>
</evidence>
<keyword evidence="1" id="KW-0479">Metal-binding</keyword>
<reference evidence="6" key="1">
    <citation type="submission" date="2021-09" db="EMBL/GenBank/DDBJ databases">
        <authorList>
            <consortium name="AG Swart"/>
            <person name="Singh M."/>
            <person name="Singh A."/>
            <person name="Seah K."/>
            <person name="Emmerich C."/>
        </authorList>
    </citation>
    <scope>NUCLEOTIDE SEQUENCE</scope>
    <source>
        <strain evidence="6">ATCC30299</strain>
    </source>
</reference>
<keyword evidence="3" id="KW-0862">Zinc</keyword>
<dbReference type="AlphaFoldDB" id="A0AAU9IK47"/>
<feature type="domain" description="3CxxC-type" evidence="5">
    <location>
        <begin position="83"/>
        <end position="150"/>
    </location>
</feature>
<evidence type="ECO:0000256" key="3">
    <source>
        <dbReference type="ARBA" id="ARBA00022833"/>
    </source>
</evidence>
<dbReference type="Proteomes" id="UP001162131">
    <property type="component" value="Unassembled WGS sequence"/>
</dbReference>
<gene>
    <name evidence="6" type="ORF">BSTOLATCC_MIC9382</name>
</gene>
<dbReference type="SMART" id="SM01328">
    <property type="entry name" value="zf-3CxxC"/>
    <property type="match status" value="1"/>
</dbReference>
<organism evidence="6 7">
    <name type="scientific">Blepharisma stoltei</name>
    <dbReference type="NCBI Taxonomy" id="1481888"/>
    <lineage>
        <taxon>Eukaryota</taxon>
        <taxon>Sar</taxon>
        <taxon>Alveolata</taxon>
        <taxon>Ciliophora</taxon>
        <taxon>Postciliodesmatophora</taxon>
        <taxon>Heterotrichea</taxon>
        <taxon>Heterotrichida</taxon>
        <taxon>Blepharismidae</taxon>
        <taxon>Blepharisma</taxon>
    </lineage>
</organism>
<keyword evidence="2" id="KW-0863">Zinc-finger</keyword>
<keyword evidence="7" id="KW-1185">Reference proteome</keyword>
<feature type="compositionally biased region" description="Low complexity" evidence="4">
    <location>
        <begin position="30"/>
        <end position="57"/>
    </location>
</feature>
<dbReference type="Pfam" id="PF17180">
    <property type="entry name" value="Zn_ribbon_3CxxC_2"/>
    <property type="match status" value="1"/>
</dbReference>
<dbReference type="InterPro" id="IPR033446">
    <property type="entry name" value="ZCCHC24_Znf-3CxxC"/>
</dbReference>
<evidence type="ECO:0000313" key="7">
    <source>
        <dbReference type="Proteomes" id="UP001162131"/>
    </source>
</evidence>
<evidence type="ECO:0000313" key="6">
    <source>
        <dbReference type="EMBL" id="CAG9313568.1"/>
    </source>
</evidence>
<evidence type="ECO:0000256" key="1">
    <source>
        <dbReference type="ARBA" id="ARBA00022723"/>
    </source>
</evidence>
<accession>A0AAU9IK47</accession>